<feature type="compositionally biased region" description="Low complexity" evidence="1">
    <location>
        <begin position="96"/>
        <end position="107"/>
    </location>
</feature>
<dbReference type="InterPro" id="IPR000169">
    <property type="entry name" value="Pept_cys_AS"/>
</dbReference>
<dbReference type="Gene3D" id="3.90.70.10">
    <property type="entry name" value="Cysteine proteinases"/>
    <property type="match status" value="1"/>
</dbReference>
<proteinExistence type="predicted"/>
<dbReference type="AlphaFoldDB" id="B3PMH9"/>
<name>B3PMH9_META1</name>
<dbReference type="GO" id="GO:0006508">
    <property type="term" value="P:proteolysis"/>
    <property type="evidence" value="ECO:0007669"/>
    <property type="project" value="UniProtKB-KW"/>
</dbReference>
<dbReference type="InterPro" id="IPR025660">
    <property type="entry name" value="Pept_his_AS"/>
</dbReference>
<dbReference type="PROSITE" id="PS00139">
    <property type="entry name" value="THIOL_PROTEASE_CYS"/>
    <property type="match status" value="1"/>
</dbReference>
<evidence type="ECO:0000313" key="4">
    <source>
        <dbReference type="Proteomes" id="UP000008812"/>
    </source>
</evidence>
<dbReference type="PROSITE" id="PS00639">
    <property type="entry name" value="THIOL_PROTEASE_HIS"/>
    <property type="match status" value="1"/>
</dbReference>
<keyword evidence="4" id="KW-1185">Reference proteome</keyword>
<dbReference type="KEGG" id="mat:MARTH_orf353"/>
<evidence type="ECO:0000256" key="2">
    <source>
        <dbReference type="SAM" id="SignalP"/>
    </source>
</evidence>
<gene>
    <name evidence="3" type="ordered locus">MARTH_orf353</name>
</gene>
<dbReference type="RefSeq" id="WP_012498188.1">
    <property type="nucleotide sequence ID" value="NC_011025.1"/>
</dbReference>
<feature type="signal peptide" evidence="2">
    <location>
        <begin position="1"/>
        <end position="24"/>
    </location>
</feature>
<dbReference type="PROSITE" id="PS51257">
    <property type="entry name" value="PROKAR_LIPOPROTEIN"/>
    <property type="match status" value="1"/>
</dbReference>
<dbReference type="STRING" id="243272.MARTH_orf353"/>
<keyword evidence="3" id="KW-0378">Hydrolase</keyword>
<dbReference type="GO" id="GO:0008233">
    <property type="term" value="F:peptidase activity"/>
    <property type="evidence" value="ECO:0007669"/>
    <property type="project" value="UniProtKB-KW"/>
</dbReference>
<organism evidence="3 4">
    <name type="scientific">Metamycoplasma arthritidis (strain 158L3-1)</name>
    <name type="common">Mycoplasma arthritidis</name>
    <dbReference type="NCBI Taxonomy" id="243272"/>
    <lineage>
        <taxon>Bacteria</taxon>
        <taxon>Bacillati</taxon>
        <taxon>Mycoplasmatota</taxon>
        <taxon>Mycoplasmoidales</taxon>
        <taxon>Metamycoplasmataceae</taxon>
        <taxon>Metamycoplasma</taxon>
    </lineage>
</organism>
<keyword evidence="3" id="KW-0645">Protease</keyword>
<reference evidence="3 4" key="1">
    <citation type="journal article" date="2008" name="Infect. Immun.">
        <title>Genome of Mycoplasma arthritidis.</title>
        <authorList>
            <person name="Dybvig K."/>
            <person name="Zuhua C."/>
            <person name="Lao P."/>
            <person name="Jordan D.S."/>
            <person name="French C.T."/>
            <person name="Tu A.H."/>
            <person name="Loraine A.E."/>
        </authorList>
    </citation>
    <scope>NUCLEOTIDE SEQUENCE [LARGE SCALE GENOMIC DNA]</scope>
    <source>
        <strain evidence="3 4">158L3-1</strain>
    </source>
</reference>
<feature type="compositionally biased region" description="Basic and acidic residues" evidence="1">
    <location>
        <begin position="129"/>
        <end position="157"/>
    </location>
</feature>
<evidence type="ECO:0000256" key="1">
    <source>
        <dbReference type="SAM" id="MobiDB-lite"/>
    </source>
</evidence>
<dbReference type="HOGENOM" id="CLU_355566_0_0_14"/>
<dbReference type="InterPro" id="IPR038765">
    <property type="entry name" value="Papain-like_cys_pep_sf"/>
</dbReference>
<evidence type="ECO:0000313" key="3">
    <source>
        <dbReference type="EMBL" id="ACF07231.1"/>
    </source>
</evidence>
<dbReference type="EMBL" id="CP001047">
    <property type="protein sequence ID" value="ACF07231.1"/>
    <property type="molecule type" value="Genomic_DNA"/>
</dbReference>
<accession>B3PMH9</accession>
<protein>
    <submittedName>
        <fullName evidence="3">Cysteine protease</fullName>
    </submittedName>
</protein>
<dbReference type="Proteomes" id="UP000008812">
    <property type="component" value="Chromosome"/>
</dbReference>
<keyword evidence="2" id="KW-0732">Signal</keyword>
<feature type="compositionally biased region" description="Basic and acidic residues" evidence="1">
    <location>
        <begin position="108"/>
        <end position="118"/>
    </location>
</feature>
<dbReference type="SUPFAM" id="SSF54001">
    <property type="entry name" value="Cysteine proteinases"/>
    <property type="match status" value="1"/>
</dbReference>
<feature type="chain" id="PRO_5002794270" evidence="2">
    <location>
        <begin position="25"/>
        <end position="787"/>
    </location>
</feature>
<feature type="region of interest" description="Disordered" evidence="1">
    <location>
        <begin position="96"/>
        <end position="164"/>
    </location>
</feature>
<dbReference type="eggNOG" id="COG4870">
    <property type="taxonomic scope" value="Bacteria"/>
</dbReference>
<sequence length="787" mass="91226">MIKLRKALLSILIPIAITTTTISASCGTQSPAKKLFIEKILKLEELTKEFSGAQLESINNEIKSARNILNNAEAKDADFLMWISRLDAFINSLLNNQNDKNNSNSNQKKNDPKNPETKPEDEDNTPKNPDQKPKNDENSKTKPENLDKYEPHEDHSTRNSNIKDANTSESYYSLNDEYLMDSNYQQYSGLCWSFASTRALESTLLKHQNELYKISEAGFDLPRVRSIGTGGDFGDITYSLVGVRDFWNSEMLTKKYNNVNGFLLENDFPFESLWFANQKNRALFNNHLKKRYIRNSNLLIKPVFYNVNDVENIKKHLKVNGALRANIIHYASYKDSQSSQKANASNQTTFLSEIAYLSKGTNSGHAVAIIGWDDNYEIPGYGKGAWIIRDSTSHNKITYLPYNFHNAPNLIINSGQEIMGFEYRKPKVLISSSESKINITSGSANSTKNFKTETKESKTTNVFEWKKGVNIKYEVNDSIAKNFKMNSIKISNSGKNVSNLFEIIETNNKSFTIKSKDNNIAHGSYRVDLDYEYVDIETNKVVKFTEVRQIFVWTYAGRVYQDVFSYSNKNSNLPKVQGFYSFAHNNREFSVFSYSGDSTYLNYYYSPETKVSYFKVNDKQAKSDVKTKFNYLQNELRQAGQEEKEEIYNIKLYDKNDNLLEENKVRMFSMKRDYGSNLFALLAIGNGGNDNYQNQYIYRAFNNQTNSIFNKYKLVRPQDNNFVRYVYYDADRIKKELPKDKNGDYYIDYELVSKNYYDDYNFMTANNRLSQRHYKYTIFIEPEYKDK</sequence>